<sequence>MAAPMEDNEELVQEDYYAWLNVDRKATLEEINNAFRRLSKIYHPDKHHGDSEKKKAEIMFSKIKKAHEVLSDKHTRTIYDIYGEKGLECGMELVSKTKSPAEIIAEYERIQREREERRLQQRTNPRGTITIGIDATDVFDHYDLDPENESFIPYFEVSSMNLSQSVEAPLTLNDTVTFGGNIEAQNGNGNGNMLMVWKRLLSDKSWAEMADYRVTWDKKKENQLIDYFEAHPCLWDHSHADYFRRGVRDGLMKELSNKLGCDRSGRPYTERHIKMRWKNIRTTYARECRKSESRAEDGSDYVSKWAFIDRLGFIKDFIKSRAPYNCSNNFRLSTLTAVSSDQTDVYQTLSDDDIEEEDDDDLVVCLTEPFKDDNTTQKSNHQDMWDSDDKKSIWISEGVSLANNASDLKNIDGSKNNLTESWIVQERVSPHRDWRVEERNSGSPSEMWRKGNRESHPSDVATDNLHNNNCTDSSGDIQVGNITYMHNIKNPQSEKNSHGIEDYQQTDTVSLAETLSLNNKVSWSKDKESELIAFFEGHRFLWDHSHPDYFNRDLRDCMIRELSSKLGHDRNGQPYTDGFIRQRWKNLRTTFARELKKIEHHSKHNQETPYISRWAHTERLSFLKDCLKARGHLKVVSRLQNNIDVCPTYSLSDDSDVGNDSIAWPSEQFVEDESPNFEQLSRTKRLDTNLLEMSSGNGFGCSLKGFRRLTNTMYGTIGTGLSMTSRGLRPGFSSMIVSQFGNVQGRLVWSAGMTTAMSTIIVYDSLKRHAVFTVQIGIPNSFVSLSYTHKFQDDDARVRGAVRVGVFSTILECGVEKKITEYSTLGATMLVGVPTGVTLRIKLSRGRQTFLFPIHLSDHLMPSAIFYGTAVPFMLYHAVKILIIKPYLQEQKKRDIEKKQEENSDIIHKKKMEAEAAIHLMQETVQRVIKEEDEKSGLLIVKALYGQLSEKSQDGFVDGKYIDVAVPLQCLIKNSSLLIPEKNSKTGILGFYDPCLGEEKSLYIRYKFRNKLHHVTLGDCEPLKIPLKKHIIKDNDVNGKSGKS</sequence>
<evidence type="ECO:0000256" key="3">
    <source>
        <dbReference type="ARBA" id="ARBA00023186"/>
    </source>
</evidence>
<evidence type="ECO:0000256" key="4">
    <source>
        <dbReference type="SAM" id="MobiDB-lite"/>
    </source>
</evidence>
<dbReference type="AlphaFoldDB" id="A0AA36BWT5"/>
<dbReference type="InterPro" id="IPR024586">
    <property type="entry name" value="DnaJ-like_C11_C"/>
</dbReference>
<dbReference type="Gene3D" id="1.10.287.110">
    <property type="entry name" value="DnaJ domain"/>
    <property type="match status" value="1"/>
</dbReference>
<protein>
    <recommendedName>
        <fullName evidence="9">DnaJ homolog subfamily C member 11</fullName>
    </recommendedName>
</protein>
<evidence type="ECO:0000313" key="8">
    <source>
        <dbReference type="Proteomes" id="UP001162480"/>
    </source>
</evidence>
<evidence type="ECO:0000256" key="2">
    <source>
        <dbReference type="ARBA" id="ARBA00023136"/>
    </source>
</evidence>
<keyword evidence="8" id="KW-1185">Reference proteome</keyword>
<dbReference type="EMBL" id="OX597839">
    <property type="protein sequence ID" value="CAI9741449.1"/>
    <property type="molecule type" value="Genomic_DNA"/>
</dbReference>
<dbReference type="InterPro" id="IPR036869">
    <property type="entry name" value="J_dom_sf"/>
</dbReference>
<dbReference type="PROSITE" id="PS00636">
    <property type="entry name" value="DNAJ_1"/>
    <property type="match status" value="1"/>
</dbReference>
<evidence type="ECO:0008006" key="9">
    <source>
        <dbReference type="Google" id="ProtNLM"/>
    </source>
</evidence>
<feature type="compositionally biased region" description="Basic and acidic residues" evidence="4">
    <location>
        <begin position="447"/>
        <end position="457"/>
    </location>
</feature>
<dbReference type="PROSITE" id="PS51029">
    <property type="entry name" value="MADF"/>
    <property type="match status" value="2"/>
</dbReference>
<dbReference type="PROSITE" id="PS50076">
    <property type="entry name" value="DNAJ_2"/>
    <property type="match status" value="1"/>
</dbReference>
<dbReference type="Pfam" id="PF10545">
    <property type="entry name" value="MADF_DNA_bdg"/>
    <property type="match status" value="2"/>
</dbReference>
<feature type="domain" description="MADF" evidence="6">
    <location>
        <begin position="223"/>
        <end position="319"/>
    </location>
</feature>
<dbReference type="InterPro" id="IPR018253">
    <property type="entry name" value="DnaJ_domain_CS"/>
</dbReference>
<dbReference type="Pfam" id="PF22774">
    <property type="entry name" value="DNAJC11_beta-barrel"/>
    <property type="match status" value="2"/>
</dbReference>
<evidence type="ECO:0000259" key="5">
    <source>
        <dbReference type="PROSITE" id="PS50076"/>
    </source>
</evidence>
<dbReference type="Pfam" id="PF00226">
    <property type="entry name" value="DnaJ"/>
    <property type="match status" value="1"/>
</dbReference>
<evidence type="ECO:0000256" key="1">
    <source>
        <dbReference type="ARBA" id="ARBA00004370"/>
    </source>
</evidence>
<dbReference type="Pfam" id="PF11875">
    <property type="entry name" value="DnaJ-like_C11_C"/>
    <property type="match status" value="1"/>
</dbReference>
<dbReference type="PANTHER" id="PTHR44157:SF1">
    <property type="entry name" value="DNAJ HOMOLOG SUBFAMILY C MEMBER 11"/>
    <property type="match status" value="1"/>
</dbReference>
<evidence type="ECO:0000259" key="6">
    <source>
        <dbReference type="PROSITE" id="PS51029"/>
    </source>
</evidence>
<dbReference type="SMART" id="SM00595">
    <property type="entry name" value="MADF"/>
    <property type="match status" value="2"/>
</dbReference>
<dbReference type="SUPFAM" id="SSF46565">
    <property type="entry name" value="Chaperone J-domain"/>
    <property type="match status" value="1"/>
</dbReference>
<name>A0AA36BWT5_OCTVU</name>
<accession>A0AA36BWT5</accession>
<evidence type="ECO:0000313" key="7">
    <source>
        <dbReference type="EMBL" id="CAI9741449.1"/>
    </source>
</evidence>
<dbReference type="CDD" id="cd06257">
    <property type="entry name" value="DnaJ"/>
    <property type="match status" value="1"/>
</dbReference>
<feature type="domain" description="MADF" evidence="6">
    <location>
        <begin position="530"/>
        <end position="628"/>
    </location>
</feature>
<dbReference type="PRINTS" id="PR00625">
    <property type="entry name" value="JDOMAIN"/>
</dbReference>
<dbReference type="InterPro" id="IPR055225">
    <property type="entry name" value="DNAJC11-like_beta-barrel"/>
</dbReference>
<feature type="region of interest" description="Disordered" evidence="4">
    <location>
        <begin position="435"/>
        <end position="457"/>
    </location>
</feature>
<dbReference type="PANTHER" id="PTHR44157">
    <property type="entry name" value="DNAJ HOMOLOG SUBFAMILY C MEMBER 11"/>
    <property type="match status" value="1"/>
</dbReference>
<reference evidence="7" key="1">
    <citation type="submission" date="2023-08" db="EMBL/GenBank/DDBJ databases">
        <authorList>
            <person name="Alioto T."/>
            <person name="Alioto T."/>
            <person name="Gomez Garrido J."/>
        </authorList>
    </citation>
    <scope>NUCLEOTIDE SEQUENCE</scope>
</reference>
<gene>
    <name evidence="7" type="ORF">OCTVUL_1B002193</name>
</gene>
<organism evidence="7 8">
    <name type="scientific">Octopus vulgaris</name>
    <name type="common">Common octopus</name>
    <dbReference type="NCBI Taxonomy" id="6645"/>
    <lineage>
        <taxon>Eukaryota</taxon>
        <taxon>Metazoa</taxon>
        <taxon>Spiralia</taxon>
        <taxon>Lophotrochozoa</taxon>
        <taxon>Mollusca</taxon>
        <taxon>Cephalopoda</taxon>
        <taxon>Coleoidea</taxon>
        <taxon>Octopodiformes</taxon>
        <taxon>Octopoda</taxon>
        <taxon>Incirrata</taxon>
        <taxon>Octopodidae</taxon>
        <taxon>Octopus</taxon>
    </lineage>
</organism>
<dbReference type="SMART" id="SM00271">
    <property type="entry name" value="DnaJ"/>
    <property type="match status" value="1"/>
</dbReference>
<keyword evidence="3" id="KW-0143">Chaperone</keyword>
<proteinExistence type="predicted"/>
<dbReference type="InterPro" id="IPR006578">
    <property type="entry name" value="MADF-dom"/>
</dbReference>
<dbReference type="GO" id="GO:0005739">
    <property type="term" value="C:mitochondrion"/>
    <property type="evidence" value="ECO:0007669"/>
    <property type="project" value="GOC"/>
</dbReference>
<comment type="subcellular location">
    <subcellularLocation>
        <location evidence="1">Membrane</location>
    </subcellularLocation>
</comment>
<dbReference type="InterPro" id="IPR001623">
    <property type="entry name" value="DnaJ_domain"/>
</dbReference>
<dbReference type="GO" id="GO:0016020">
    <property type="term" value="C:membrane"/>
    <property type="evidence" value="ECO:0007669"/>
    <property type="project" value="UniProtKB-SubCell"/>
</dbReference>
<dbReference type="GO" id="GO:0042407">
    <property type="term" value="P:cristae formation"/>
    <property type="evidence" value="ECO:0007669"/>
    <property type="project" value="TreeGrafter"/>
</dbReference>
<dbReference type="Proteomes" id="UP001162480">
    <property type="component" value="Chromosome 26"/>
</dbReference>
<keyword evidence="2" id="KW-0472">Membrane</keyword>
<feature type="domain" description="J" evidence="5">
    <location>
        <begin position="15"/>
        <end position="83"/>
    </location>
</feature>
<dbReference type="InterPro" id="IPR052243">
    <property type="entry name" value="Mito_inner_membrane_organizer"/>
</dbReference>